<feature type="chain" id="PRO_5045323974" evidence="1">
    <location>
        <begin position="25"/>
        <end position="115"/>
    </location>
</feature>
<sequence>MAVPFMALSMRTLYLWTIQSDVIGDYPCSHQNRFFKFKTLKHRKLEQRLHRAVERLEKYWTLLKTNGLLPKGDKKLRKENYLDLSVATDESQSQEEGKIHIRKGGCVSVSDSEGR</sequence>
<dbReference type="Proteomes" id="UP001217089">
    <property type="component" value="Unassembled WGS sequence"/>
</dbReference>
<keyword evidence="1" id="KW-0732">Signal</keyword>
<name>A0ABQ9EWZ3_TEGGR</name>
<gene>
    <name evidence="2" type="ORF">KUTeg_011528</name>
</gene>
<dbReference type="EMBL" id="JARBDR010000640">
    <property type="protein sequence ID" value="KAJ8309663.1"/>
    <property type="molecule type" value="Genomic_DNA"/>
</dbReference>
<evidence type="ECO:0000256" key="1">
    <source>
        <dbReference type="SAM" id="SignalP"/>
    </source>
</evidence>
<keyword evidence="3" id="KW-1185">Reference proteome</keyword>
<proteinExistence type="predicted"/>
<feature type="signal peptide" evidence="1">
    <location>
        <begin position="1"/>
        <end position="24"/>
    </location>
</feature>
<reference evidence="2 3" key="1">
    <citation type="submission" date="2022-12" db="EMBL/GenBank/DDBJ databases">
        <title>Chromosome-level genome of Tegillarca granosa.</title>
        <authorList>
            <person name="Kim J."/>
        </authorList>
    </citation>
    <scope>NUCLEOTIDE SEQUENCE [LARGE SCALE GENOMIC DNA]</scope>
    <source>
        <strain evidence="2">Teg-2019</strain>
        <tissue evidence="2">Adductor muscle</tissue>
    </source>
</reference>
<accession>A0ABQ9EWZ3</accession>
<evidence type="ECO:0000313" key="2">
    <source>
        <dbReference type="EMBL" id="KAJ8309663.1"/>
    </source>
</evidence>
<comment type="caution">
    <text evidence="2">The sequence shown here is derived from an EMBL/GenBank/DDBJ whole genome shotgun (WGS) entry which is preliminary data.</text>
</comment>
<protein>
    <submittedName>
        <fullName evidence="2">Uncharacterized protein</fullName>
    </submittedName>
</protein>
<evidence type="ECO:0000313" key="3">
    <source>
        <dbReference type="Proteomes" id="UP001217089"/>
    </source>
</evidence>
<organism evidence="2 3">
    <name type="scientific">Tegillarca granosa</name>
    <name type="common">Malaysian cockle</name>
    <name type="synonym">Anadara granosa</name>
    <dbReference type="NCBI Taxonomy" id="220873"/>
    <lineage>
        <taxon>Eukaryota</taxon>
        <taxon>Metazoa</taxon>
        <taxon>Spiralia</taxon>
        <taxon>Lophotrochozoa</taxon>
        <taxon>Mollusca</taxon>
        <taxon>Bivalvia</taxon>
        <taxon>Autobranchia</taxon>
        <taxon>Pteriomorphia</taxon>
        <taxon>Arcoida</taxon>
        <taxon>Arcoidea</taxon>
        <taxon>Arcidae</taxon>
        <taxon>Tegillarca</taxon>
    </lineage>
</organism>